<sequence>MKLLILAIPLLLFNSGRLTADIYVESLCTYCNAITTSDIEKMRYVVDGNGYLLFNTERPLKIVFSKHQELQSQKFQKHELSIASKILFKNLTRIIHLFKLHLKANNIFLIMQIMSSIVQILLMENCYIQLLLMKLIIQFLNIQEFPGQQPIVNILRKLAMRLLIICLDGHLKIMMEKNCCLLNLTRMIQQLIQIITQIKLSLVQPVINIIHSYAII</sequence>
<evidence type="ECO:0000256" key="1">
    <source>
        <dbReference type="SAM" id="SignalP"/>
    </source>
</evidence>
<dbReference type="HOGENOM" id="CLU_1279842_0_0_1"/>
<dbReference type="RefSeq" id="XP_001458014.1">
    <property type="nucleotide sequence ID" value="XM_001457977.1"/>
</dbReference>
<gene>
    <name evidence="2" type="ORF">GSPATT00003479001</name>
</gene>
<proteinExistence type="predicted"/>
<keyword evidence="3" id="KW-1185">Reference proteome</keyword>
<keyword evidence="1" id="KW-0732">Signal</keyword>
<reference evidence="2 3" key="1">
    <citation type="journal article" date="2006" name="Nature">
        <title>Global trends of whole-genome duplications revealed by the ciliate Paramecium tetraurelia.</title>
        <authorList>
            <consortium name="Genoscope"/>
            <person name="Aury J.-M."/>
            <person name="Jaillon O."/>
            <person name="Duret L."/>
            <person name="Noel B."/>
            <person name="Jubin C."/>
            <person name="Porcel B.M."/>
            <person name="Segurens B."/>
            <person name="Daubin V."/>
            <person name="Anthouard V."/>
            <person name="Aiach N."/>
            <person name="Arnaiz O."/>
            <person name="Billaut A."/>
            <person name="Beisson J."/>
            <person name="Blanc I."/>
            <person name="Bouhouche K."/>
            <person name="Camara F."/>
            <person name="Duharcourt S."/>
            <person name="Guigo R."/>
            <person name="Gogendeau D."/>
            <person name="Katinka M."/>
            <person name="Keller A.-M."/>
            <person name="Kissmehl R."/>
            <person name="Klotz C."/>
            <person name="Koll F."/>
            <person name="Le Moue A."/>
            <person name="Lepere C."/>
            <person name="Malinsky S."/>
            <person name="Nowacki M."/>
            <person name="Nowak J.K."/>
            <person name="Plattner H."/>
            <person name="Poulain J."/>
            <person name="Ruiz F."/>
            <person name="Serrano V."/>
            <person name="Zagulski M."/>
            <person name="Dessen P."/>
            <person name="Betermier M."/>
            <person name="Weissenbach J."/>
            <person name="Scarpelli C."/>
            <person name="Schachter V."/>
            <person name="Sperling L."/>
            <person name="Meyer E."/>
            <person name="Cohen J."/>
            <person name="Wincker P."/>
        </authorList>
    </citation>
    <scope>NUCLEOTIDE SEQUENCE [LARGE SCALE GENOMIC DNA]</scope>
    <source>
        <strain evidence="2 3">Stock d4-2</strain>
    </source>
</reference>
<dbReference type="OrthoDB" id="958254at2759"/>
<dbReference type="EMBL" id="CT868660">
    <property type="protein sequence ID" value="CAK90617.1"/>
    <property type="molecule type" value="Genomic_DNA"/>
</dbReference>
<feature type="signal peptide" evidence="1">
    <location>
        <begin position="1"/>
        <end position="20"/>
    </location>
</feature>
<dbReference type="AlphaFoldDB" id="A0E5Q0"/>
<accession>A0E5Q0</accession>
<feature type="chain" id="PRO_5002624557" evidence="1">
    <location>
        <begin position="21"/>
        <end position="216"/>
    </location>
</feature>
<protein>
    <submittedName>
        <fullName evidence="2">Uncharacterized protein</fullName>
    </submittedName>
</protein>
<evidence type="ECO:0000313" key="2">
    <source>
        <dbReference type="EMBL" id="CAK90617.1"/>
    </source>
</evidence>
<dbReference type="KEGG" id="ptm:GSPATT00003479001"/>
<dbReference type="InParanoid" id="A0E5Q0"/>
<evidence type="ECO:0000313" key="3">
    <source>
        <dbReference type="Proteomes" id="UP000000600"/>
    </source>
</evidence>
<dbReference type="GeneID" id="5043799"/>
<name>A0E5Q0_PARTE</name>
<organism evidence="2 3">
    <name type="scientific">Paramecium tetraurelia</name>
    <dbReference type="NCBI Taxonomy" id="5888"/>
    <lineage>
        <taxon>Eukaryota</taxon>
        <taxon>Sar</taxon>
        <taxon>Alveolata</taxon>
        <taxon>Ciliophora</taxon>
        <taxon>Intramacronucleata</taxon>
        <taxon>Oligohymenophorea</taxon>
        <taxon>Peniculida</taxon>
        <taxon>Parameciidae</taxon>
        <taxon>Paramecium</taxon>
    </lineage>
</organism>
<dbReference type="Proteomes" id="UP000000600">
    <property type="component" value="Unassembled WGS sequence"/>
</dbReference>